<proteinExistence type="predicted"/>
<evidence type="ECO:0000259" key="1">
    <source>
        <dbReference type="PROSITE" id="PS50837"/>
    </source>
</evidence>
<dbReference type="SUPFAM" id="SSF52540">
    <property type="entry name" value="P-loop containing nucleoside triphosphate hydrolases"/>
    <property type="match status" value="1"/>
</dbReference>
<dbReference type="OrthoDB" id="427518at2759"/>
<reference evidence="2" key="1">
    <citation type="submission" date="2021-10" db="EMBL/GenBank/DDBJ databases">
        <title>Tropical sea cucumber genome reveals ecological adaptation and Cuvierian tubules defense mechanism.</title>
        <authorList>
            <person name="Chen T."/>
        </authorList>
    </citation>
    <scope>NUCLEOTIDE SEQUENCE</scope>
    <source>
        <strain evidence="2">Nanhai2018</strain>
        <tissue evidence="2">Muscle</tissue>
    </source>
</reference>
<name>A0A9Q1CMX8_HOLLE</name>
<dbReference type="EMBL" id="JAIZAY010000001">
    <property type="protein sequence ID" value="KAJ8048307.1"/>
    <property type="molecule type" value="Genomic_DNA"/>
</dbReference>
<dbReference type="AlphaFoldDB" id="A0A9Q1CMX8"/>
<dbReference type="PANTHER" id="PTHR46312">
    <property type="entry name" value="NACHT DOMAIN-CONTAINING PROTEIN"/>
    <property type="match status" value="1"/>
</dbReference>
<dbReference type="PANTHER" id="PTHR46312:SF2">
    <property type="entry name" value="NUCLEOTIDE-BINDING OLIGOMERIZATION DOMAIN-CONTAINING PROTEIN 2-LIKE"/>
    <property type="match status" value="1"/>
</dbReference>
<keyword evidence="3" id="KW-1185">Reference proteome</keyword>
<protein>
    <submittedName>
        <fullName evidence="2">NLR family CARD domain-containing protein 4</fullName>
    </submittedName>
</protein>
<organism evidence="2 3">
    <name type="scientific">Holothuria leucospilota</name>
    <name type="common">Black long sea cucumber</name>
    <name type="synonym">Mertensiothuria leucospilota</name>
    <dbReference type="NCBI Taxonomy" id="206669"/>
    <lineage>
        <taxon>Eukaryota</taxon>
        <taxon>Metazoa</taxon>
        <taxon>Echinodermata</taxon>
        <taxon>Eleutherozoa</taxon>
        <taxon>Echinozoa</taxon>
        <taxon>Holothuroidea</taxon>
        <taxon>Aspidochirotacea</taxon>
        <taxon>Aspidochirotida</taxon>
        <taxon>Holothuriidae</taxon>
        <taxon>Holothuria</taxon>
    </lineage>
</organism>
<gene>
    <name evidence="2" type="ORF">HOLleu_00568</name>
</gene>
<comment type="caution">
    <text evidence="2">The sequence shown here is derived from an EMBL/GenBank/DDBJ whole genome shotgun (WGS) entry which is preliminary data.</text>
</comment>
<dbReference type="Gene3D" id="3.40.50.300">
    <property type="entry name" value="P-loop containing nucleotide triphosphate hydrolases"/>
    <property type="match status" value="1"/>
</dbReference>
<sequence length="650" mass="75978">MTALDFKPAERDKVERSEDHGQFFIHSLREKGIINEKDVSTLTDKLKLCGLHGVAFEVIKSFTRYLSSTRLQQSNLGNYEEKKSLFKEQLRIKYKYLCGSIQAVPFLRDKYDINELFVGSGFEFLEETRAATHEQEMWTRLKDYKMIFTDPKLDSKRRIIEGDPGYGKSTLALQITNDWCQGKAPMKDFDILILLRLRYFRKASTVYSAVKSFLLPKDTELTEDNIKNILDTSQIVVILDGYDEYPYKDREETDIEHIIRGDMFQKYEVVLLTRKSCLPLHCSIDTKRIRLTGFDKSARDMYIRNVVARGNAETSDHINRFLRDENTIPNDLCKVPLFFTMIANMAHKSETFYHLKTVTAFFRHLIVCFHSHEQIKKAKGKREKKRFHRDHSLLDKQAFEGLCQSAQQISWNAKVLRAKITNDLYDEYVRIGILVEEDVYNCEAIEYHTESRFYHKLFLEWYAAHHLAREAAKRDTEFEPWPQRKNFLQCVNPTDLHYMFRFACGLSSDAALKIIKHLGKNENHDKSTLLCITEYGGSLKNIVDTVESLCLRRIDIDIRDSLLLQNSTVELVKFASNKKFPISEVWLINCLDSSFPRTGKIHLKKIKLTLPVMTTLKKLVVWEEGLELTEETIASIFQYLKMYLSLKKLM</sequence>
<dbReference type="InterPro" id="IPR027417">
    <property type="entry name" value="P-loop_NTPase"/>
</dbReference>
<dbReference type="PROSITE" id="PS50837">
    <property type="entry name" value="NACHT"/>
    <property type="match status" value="1"/>
</dbReference>
<evidence type="ECO:0000313" key="3">
    <source>
        <dbReference type="Proteomes" id="UP001152320"/>
    </source>
</evidence>
<accession>A0A9Q1CMX8</accession>
<dbReference type="InterPro" id="IPR007111">
    <property type="entry name" value="NACHT_NTPase"/>
</dbReference>
<dbReference type="Pfam" id="PF05729">
    <property type="entry name" value="NACHT"/>
    <property type="match status" value="1"/>
</dbReference>
<evidence type="ECO:0000313" key="2">
    <source>
        <dbReference type="EMBL" id="KAJ8048307.1"/>
    </source>
</evidence>
<dbReference type="Proteomes" id="UP001152320">
    <property type="component" value="Chromosome 1"/>
</dbReference>
<feature type="domain" description="NACHT" evidence="1">
    <location>
        <begin position="156"/>
        <end position="274"/>
    </location>
</feature>